<gene>
    <name evidence="2" type="ORF">PTTT1_LOCUS26122</name>
</gene>
<evidence type="ECO:0000256" key="1">
    <source>
        <dbReference type="SAM" id="MobiDB-lite"/>
    </source>
</evidence>
<name>A0A8J9TE08_PHATR</name>
<dbReference type="AlphaFoldDB" id="A0A8J9TE08"/>
<feature type="region of interest" description="Disordered" evidence="1">
    <location>
        <begin position="1"/>
        <end position="34"/>
    </location>
</feature>
<organism evidence="2">
    <name type="scientific">Phaeodactylum tricornutum</name>
    <name type="common">Diatom</name>
    <dbReference type="NCBI Taxonomy" id="2850"/>
    <lineage>
        <taxon>Eukaryota</taxon>
        <taxon>Sar</taxon>
        <taxon>Stramenopiles</taxon>
        <taxon>Ochrophyta</taxon>
        <taxon>Bacillariophyta</taxon>
        <taxon>Bacillariophyceae</taxon>
        <taxon>Bacillariophycidae</taxon>
        <taxon>Naviculales</taxon>
        <taxon>Phaeodactylaceae</taxon>
        <taxon>Phaeodactylum</taxon>
    </lineage>
</organism>
<dbReference type="EMBL" id="OU594943">
    <property type="protein sequence ID" value="CAG9284494.1"/>
    <property type="molecule type" value="Genomic_DNA"/>
</dbReference>
<evidence type="ECO:0000313" key="2">
    <source>
        <dbReference type="EMBL" id="CAG9284494.1"/>
    </source>
</evidence>
<proteinExistence type="predicted"/>
<reference evidence="2" key="1">
    <citation type="submission" date="2022-02" db="EMBL/GenBank/DDBJ databases">
        <authorList>
            <person name="Giguere J D."/>
        </authorList>
    </citation>
    <scope>NUCLEOTIDE SEQUENCE</scope>
    <source>
        <strain evidence="2">CCAP 1055/1</strain>
    </source>
</reference>
<dbReference type="Proteomes" id="UP000836788">
    <property type="component" value="Chromosome 2"/>
</dbReference>
<sequence>MDDELIDTAIELDAPQDPVWGSRPPSPPPADSIARDTSCQGILALTLYRALQSTLETVNDRTVEETNECGKNQPNSHVSPIFGDEATDRIMGAFGRAVAESQHFHHQQKHSQINLDGAPLPPSALLRGRLVSYNRHGTKWRLVVEHASLRPRHHRPKTLPKRERISLWNLPASPTIEGKEPENAVDTVSIPGMLEILAYNDIE</sequence>
<protein>
    <submittedName>
        <fullName evidence="2">Uncharacterized protein</fullName>
    </submittedName>
</protein>
<accession>A0A8J9TE08</accession>